<name>A0ABP5DK12_9MICO</name>
<evidence type="ECO:0000313" key="3">
    <source>
        <dbReference type="Proteomes" id="UP001500326"/>
    </source>
</evidence>
<proteinExistence type="predicted"/>
<accession>A0ABP5DK12</accession>
<dbReference type="EMBL" id="BAAAOH010000001">
    <property type="protein sequence ID" value="GAA1980223.1"/>
    <property type="molecule type" value="Genomic_DNA"/>
</dbReference>
<keyword evidence="1" id="KW-1133">Transmembrane helix</keyword>
<gene>
    <name evidence="2" type="ORF">GCM10009777_12070</name>
</gene>
<dbReference type="Proteomes" id="UP001500326">
    <property type="component" value="Unassembled WGS sequence"/>
</dbReference>
<keyword evidence="1" id="KW-0472">Membrane</keyword>
<evidence type="ECO:0000256" key="1">
    <source>
        <dbReference type="SAM" id="Phobius"/>
    </source>
</evidence>
<organism evidence="2 3">
    <name type="scientific">Microbacterium pumilum</name>
    <dbReference type="NCBI Taxonomy" id="344165"/>
    <lineage>
        <taxon>Bacteria</taxon>
        <taxon>Bacillati</taxon>
        <taxon>Actinomycetota</taxon>
        <taxon>Actinomycetes</taxon>
        <taxon>Micrococcales</taxon>
        <taxon>Microbacteriaceae</taxon>
        <taxon>Microbacterium</taxon>
    </lineage>
</organism>
<keyword evidence="3" id="KW-1185">Reference proteome</keyword>
<keyword evidence="1" id="KW-0812">Transmembrane</keyword>
<protein>
    <submittedName>
        <fullName evidence="2">Uncharacterized protein</fullName>
    </submittedName>
</protein>
<comment type="caution">
    <text evidence="2">The sequence shown here is derived from an EMBL/GenBank/DDBJ whole genome shotgun (WGS) entry which is preliminary data.</text>
</comment>
<sequence>MESPVESLSASAPSWGAKMAFGEAVTVGGREVIPAALVIFGFGGGGGSGKWPGAGSVPQGEGEGSGGGGGGYVLPIGAYVGGPNGLRFRPNLVALTIVSVPLVSAAGWAIARIVTAVKSGRAMT</sequence>
<evidence type="ECO:0000313" key="2">
    <source>
        <dbReference type="EMBL" id="GAA1980223.1"/>
    </source>
</evidence>
<dbReference type="RefSeq" id="WP_344059489.1">
    <property type="nucleotide sequence ID" value="NZ_BAAAOH010000001.1"/>
</dbReference>
<reference evidence="3" key="1">
    <citation type="journal article" date="2019" name="Int. J. Syst. Evol. Microbiol.">
        <title>The Global Catalogue of Microorganisms (GCM) 10K type strain sequencing project: providing services to taxonomists for standard genome sequencing and annotation.</title>
        <authorList>
            <consortium name="The Broad Institute Genomics Platform"/>
            <consortium name="The Broad Institute Genome Sequencing Center for Infectious Disease"/>
            <person name="Wu L."/>
            <person name="Ma J."/>
        </authorList>
    </citation>
    <scope>NUCLEOTIDE SEQUENCE [LARGE SCALE GENOMIC DNA]</scope>
    <source>
        <strain evidence="3">JCM 14902</strain>
    </source>
</reference>
<feature type="transmembrane region" description="Helical" evidence="1">
    <location>
        <begin position="92"/>
        <end position="114"/>
    </location>
</feature>